<dbReference type="Pfam" id="PF00753">
    <property type="entry name" value="Lactamase_B"/>
    <property type="match status" value="1"/>
</dbReference>
<dbReference type="PANTHER" id="PTHR42951">
    <property type="entry name" value="METALLO-BETA-LACTAMASE DOMAIN-CONTAINING"/>
    <property type="match status" value="1"/>
</dbReference>
<feature type="domain" description="Metallo-beta-lactamase" evidence="1">
    <location>
        <begin position="31"/>
        <end position="236"/>
    </location>
</feature>
<dbReference type="SUPFAM" id="SSF56281">
    <property type="entry name" value="Metallo-hydrolase/oxidoreductase"/>
    <property type="match status" value="1"/>
</dbReference>
<dbReference type="Proteomes" id="UP001626549">
    <property type="component" value="Chromosome"/>
</dbReference>
<dbReference type="PANTHER" id="PTHR42951:SF22">
    <property type="entry name" value="METALLO BETA-LACTAMASE SUPERFAMILY LIPOPROTEIN"/>
    <property type="match status" value="1"/>
</dbReference>
<dbReference type="Gene3D" id="3.60.15.10">
    <property type="entry name" value="Ribonuclease Z/Hydroxyacylglutathione hydrolase-like"/>
    <property type="match status" value="1"/>
</dbReference>
<organism evidence="2 3">
    <name type="scientific">Congregibacter brevis</name>
    <dbReference type="NCBI Taxonomy" id="3081201"/>
    <lineage>
        <taxon>Bacteria</taxon>
        <taxon>Pseudomonadati</taxon>
        <taxon>Pseudomonadota</taxon>
        <taxon>Gammaproteobacteria</taxon>
        <taxon>Cellvibrionales</taxon>
        <taxon>Halieaceae</taxon>
        <taxon>Congregibacter</taxon>
    </lineage>
</organism>
<dbReference type="EMBL" id="CP136865">
    <property type="protein sequence ID" value="WOJ96274.1"/>
    <property type="molecule type" value="Genomic_DNA"/>
</dbReference>
<sequence length="323" mass="35687">MTSMTSTTSAVFQSLNNNIYCIDALYTGPDIACCYLLVDGDECALIETGTALSVDNILATLRTLSIPKEQLRYIVPTHVHLDHAGGAGALMQQLPQATLLIHPKGARHIIDPTRLIASAQLVYGKELFVQLHGEVVPVDAHRVQTIEDGETLMVGQRRLRVKHTRGHADHHFCLFDEQSKGWFSGDMFGVSYARQRFAKSAYVMPATTPTQFDPTLYQNSVQTLCESDPAVFYLTHFGALTFQKSQQECLLRQLEQYASLGSRFAGDIPALETAVLDVTRAELRHLLPASRIEVETSALTLDAKLNAQGIAWWSQQQTSLANA</sequence>
<evidence type="ECO:0000313" key="3">
    <source>
        <dbReference type="Proteomes" id="UP001626549"/>
    </source>
</evidence>
<evidence type="ECO:0000313" key="2">
    <source>
        <dbReference type="EMBL" id="WOJ96274.1"/>
    </source>
</evidence>
<dbReference type="InterPro" id="IPR037482">
    <property type="entry name" value="ST1585_MBL-fold"/>
</dbReference>
<dbReference type="InterPro" id="IPR050855">
    <property type="entry name" value="NDM-1-like"/>
</dbReference>
<reference evidence="2 3" key="1">
    <citation type="submission" date="2023-10" db="EMBL/GenBank/DDBJ databases">
        <title>Two novel species belonging to the OM43/NOR5 clade.</title>
        <authorList>
            <person name="Park M."/>
        </authorList>
    </citation>
    <scope>NUCLEOTIDE SEQUENCE [LARGE SCALE GENOMIC DNA]</scope>
    <source>
        <strain evidence="2 3">IMCC45268</strain>
    </source>
</reference>
<dbReference type="InterPro" id="IPR001279">
    <property type="entry name" value="Metallo-B-lactamas"/>
</dbReference>
<name>A0ABZ0ICH5_9GAMM</name>
<protein>
    <submittedName>
        <fullName evidence="2">MBL fold metallo-hydrolase</fullName>
    </submittedName>
</protein>
<accession>A0ABZ0ICH5</accession>
<evidence type="ECO:0000259" key="1">
    <source>
        <dbReference type="SMART" id="SM00849"/>
    </source>
</evidence>
<proteinExistence type="predicted"/>
<gene>
    <name evidence="2" type="ORF">R0137_13605</name>
</gene>
<dbReference type="InterPro" id="IPR036866">
    <property type="entry name" value="RibonucZ/Hydroxyglut_hydro"/>
</dbReference>
<keyword evidence="3" id="KW-1185">Reference proteome</keyword>
<dbReference type="SMART" id="SM00849">
    <property type="entry name" value="Lactamase_B"/>
    <property type="match status" value="1"/>
</dbReference>
<dbReference type="CDD" id="cd07726">
    <property type="entry name" value="ST1585-like_MBL-fold"/>
    <property type="match status" value="1"/>
</dbReference>
<dbReference type="RefSeq" id="WP_407326956.1">
    <property type="nucleotide sequence ID" value="NZ_CP136865.1"/>
</dbReference>